<keyword evidence="3" id="KW-1185">Reference proteome</keyword>
<protein>
    <submittedName>
        <fullName evidence="2">Spermidine synthase</fullName>
    </submittedName>
</protein>
<dbReference type="EMBL" id="JROO01000005">
    <property type="protein sequence ID" value="KII00252.1"/>
    <property type="molecule type" value="Genomic_DNA"/>
</dbReference>
<dbReference type="Proteomes" id="UP000031675">
    <property type="component" value="Unassembled WGS sequence"/>
</dbReference>
<sequence length="240" mass="26230">MGLRFEELDWRSTPMGELVLRRRWDPVFGADVHEIKLGDEFLMSSMFTAAEVEMARLALAESGDDPVDVAVGGLGLGFTAQAVLEHSAVSSLTVVEAMPEVIEWHKRGLIPAGAELSADPRCRLVHGDFFALTDSATGLDPDESGRRFHAVLVDIDHSPNHLLNDSHADFYSAEGLRRLVRFMHPGGVFALWSNDPPDARFSAVLGEVFPEVRAEVVVFPNPLQDRDAANTVYLATAPPA</sequence>
<dbReference type="InterPro" id="IPR029063">
    <property type="entry name" value="SAM-dependent_MTases_sf"/>
</dbReference>
<dbReference type="RefSeq" id="WP_040270477.1">
    <property type="nucleotide sequence ID" value="NZ_JROO01000005.1"/>
</dbReference>
<accession>A0A0C2JG27</accession>
<organism evidence="2 3">
    <name type="scientific">Streptomonospora alba</name>
    <dbReference type="NCBI Taxonomy" id="183763"/>
    <lineage>
        <taxon>Bacteria</taxon>
        <taxon>Bacillati</taxon>
        <taxon>Actinomycetota</taxon>
        <taxon>Actinomycetes</taxon>
        <taxon>Streptosporangiales</taxon>
        <taxon>Nocardiopsidaceae</taxon>
        <taxon>Streptomonospora</taxon>
    </lineage>
</organism>
<reference evidence="3" key="1">
    <citation type="journal article" date="2015" name="Chem. Biol.">
        <title>Structure, bioactivity, and resistance mechanism of streptomonomicin, an unusual lasso Peptide from an understudied halophilic actinomycete.</title>
        <authorList>
            <person name="Metelev M."/>
            <person name="Tietz J.I."/>
            <person name="Melby J.O."/>
            <person name="Blair P.M."/>
            <person name="Zhu L."/>
            <person name="Livnat I."/>
            <person name="Severinov K."/>
            <person name="Mitchell D.A."/>
        </authorList>
    </citation>
    <scope>NUCLEOTIDE SEQUENCE [LARGE SCALE GENOMIC DNA]</scope>
    <source>
        <strain evidence="3">YIM 90003</strain>
    </source>
</reference>
<dbReference type="AlphaFoldDB" id="A0A0C2JG27"/>
<name>A0A0C2JG27_9ACTN</name>
<gene>
    <name evidence="2" type="ORF">LP52_02805</name>
</gene>
<keyword evidence="1" id="KW-0620">Polyamine biosynthesis</keyword>
<dbReference type="GO" id="GO:0006596">
    <property type="term" value="P:polyamine biosynthetic process"/>
    <property type="evidence" value="ECO:0007669"/>
    <property type="project" value="UniProtKB-KW"/>
</dbReference>
<comment type="caution">
    <text evidence="2">The sequence shown here is derived from an EMBL/GenBank/DDBJ whole genome shotgun (WGS) entry which is preliminary data.</text>
</comment>
<dbReference type="STRING" id="183763.LP52_02805"/>
<evidence type="ECO:0000313" key="2">
    <source>
        <dbReference type="EMBL" id="KII00252.1"/>
    </source>
</evidence>
<dbReference type="PANTHER" id="PTHR43317">
    <property type="entry name" value="THERMOSPERMINE SYNTHASE ACAULIS5"/>
    <property type="match status" value="1"/>
</dbReference>
<dbReference type="Pfam" id="PF01564">
    <property type="entry name" value="Spermine_synth"/>
    <property type="match status" value="1"/>
</dbReference>
<dbReference type="SUPFAM" id="SSF53335">
    <property type="entry name" value="S-adenosyl-L-methionine-dependent methyltransferases"/>
    <property type="match status" value="1"/>
</dbReference>
<proteinExistence type="predicted"/>
<dbReference type="PANTHER" id="PTHR43317:SF3">
    <property type="entry name" value="BLR2883 PROTEIN"/>
    <property type="match status" value="1"/>
</dbReference>
<evidence type="ECO:0000313" key="3">
    <source>
        <dbReference type="Proteomes" id="UP000031675"/>
    </source>
</evidence>
<dbReference type="Gene3D" id="3.40.50.150">
    <property type="entry name" value="Vaccinia Virus protein VP39"/>
    <property type="match status" value="1"/>
</dbReference>
<evidence type="ECO:0000256" key="1">
    <source>
        <dbReference type="ARBA" id="ARBA00023115"/>
    </source>
</evidence>
<dbReference type="OrthoDB" id="9793351at2"/>